<proteinExistence type="predicted"/>
<evidence type="ECO:0000313" key="1">
    <source>
        <dbReference type="EMBL" id="AFJ03580.1"/>
    </source>
</evidence>
<protein>
    <submittedName>
        <fullName evidence="1">Protein yeeZ</fullName>
    </submittedName>
</protein>
<dbReference type="Gene3D" id="3.40.50.720">
    <property type="entry name" value="NAD(P)-binding Rossmann-like Domain"/>
    <property type="match status" value="1"/>
</dbReference>
<gene>
    <name evidence="1" type="ordered locus">Q7C_2455</name>
</gene>
<keyword evidence="2" id="KW-1185">Reference proteome</keyword>
<dbReference type="PATRIC" id="fig|754477.3.peg.2413"/>
<dbReference type="eggNOG" id="COG0451">
    <property type="taxonomic scope" value="Bacteria"/>
</dbReference>
<dbReference type="KEGG" id="mec:Q7C_2455"/>
<evidence type="ECO:0000313" key="2">
    <source>
        <dbReference type="Proteomes" id="UP000009145"/>
    </source>
</evidence>
<dbReference type="OrthoDB" id="9808276at2"/>
<dbReference type="RefSeq" id="WP_014704998.1">
    <property type="nucleotide sequence ID" value="NC_017856.1"/>
</dbReference>
<dbReference type="STRING" id="754477.Q7C_2455"/>
<dbReference type="Proteomes" id="UP000009145">
    <property type="component" value="Chromosome"/>
</dbReference>
<dbReference type="SUPFAM" id="SSF51735">
    <property type="entry name" value="NAD(P)-binding Rossmann-fold domains"/>
    <property type="match status" value="1"/>
</dbReference>
<dbReference type="HOGENOM" id="CLU_007383_11_1_6"/>
<reference evidence="1 2" key="1">
    <citation type="journal article" date="2012" name="J. Bacteriol.">
        <title>Complete genome sequences of Methylophaga sp. strain JAM1 and Methylophaga sp. strain JAM7.</title>
        <authorList>
            <person name="Villeneuve C."/>
            <person name="Martineau C."/>
            <person name="Mauffrey F."/>
            <person name="Villemur R."/>
        </authorList>
    </citation>
    <scope>NUCLEOTIDE SEQUENCE [LARGE SCALE GENOMIC DNA]</scope>
    <source>
        <strain evidence="1 2">JAM7</strain>
    </source>
</reference>
<accession>I1YKY7</accession>
<dbReference type="InterPro" id="IPR036291">
    <property type="entry name" value="NAD(P)-bd_dom_sf"/>
</dbReference>
<organism evidence="1 2">
    <name type="scientific">Methylophaga frappieri (strain ATCC BAA-2434 / DSM 25690 / JAM7)</name>
    <dbReference type="NCBI Taxonomy" id="754477"/>
    <lineage>
        <taxon>Bacteria</taxon>
        <taxon>Pseudomonadati</taxon>
        <taxon>Pseudomonadota</taxon>
        <taxon>Gammaproteobacteria</taxon>
        <taxon>Thiotrichales</taxon>
        <taxon>Piscirickettsiaceae</taxon>
        <taxon>Methylophaga</taxon>
    </lineage>
</organism>
<dbReference type="EMBL" id="CP003380">
    <property type="protein sequence ID" value="AFJ03580.1"/>
    <property type="molecule type" value="Genomic_DNA"/>
</dbReference>
<name>I1YKY7_METFJ</name>
<dbReference type="AlphaFoldDB" id="I1YKY7"/>
<sequence>MHKFDISILGSGWLGLPLIRFFHDTYGLQVAASTRQLHRFPELESAGALPFRLDVTAPAKHELTAFLNGPILIINITCKDVAAFAQLAKHIAESPVSTVLLISSSSVYRNLNRVVTEDEGAENPDNALFQIEQCFRAESGFKTTILRCSGLVDQRRHPGRFFQHGKAVPQADAPTNLIHLDDVIGMIDCIIQQQFWGDVFNACSDTHPTKKIFYSFASACLNLPPPNFDDQTIPAWKQVSNDKIKHQLGYRLIHPDLLKSGLNDD</sequence>